<organism evidence="19 20">
    <name type="scientific">Methylosinus trichosporium (strain ATCC 35070 / NCIMB 11131 / UNIQEM 75 / OB3b)</name>
    <dbReference type="NCBI Taxonomy" id="595536"/>
    <lineage>
        <taxon>Bacteria</taxon>
        <taxon>Pseudomonadati</taxon>
        <taxon>Pseudomonadota</taxon>
        <taxon>Alphaproteobacteria</taxon>
        <taxon>Hyphomicrobiales</taxon>
        <taxon>Methylocystaceae</taxon>
        <taxon>Methylosinus</taxon>
    </lineage>
</organism>
<dbReference type="InterPro" id="IPR010105">
    <property type="entry name" value="TonB_sidphr_rcpt"/>
</dbReference>
<dbReference type="GO" id="GO:0015891">
    <property type="term" value="P:siderophore transport"/>
    <property type="evidence" value="ECO:0007669"/>
    <property type="project" value="InterPro"/>
</dbReference>
<evidence type="ECO:0000256" key="8">
    <source>
        <dbReference type="ARBA" id="ARBA00023004"/>
    </source>
</evidence>
<dbReference type="SMART" id="SM00965">
    <property type="entry name" value="STN"/>
    <property type="match status" value="1"/>
</dbReference>
<keyword evidence="7 17" id="KW-0732">Signal</keyword>
<dbReference type="InterPro" id="IPR011662">
    <property type="entry name" value="Secretin/TonB_short_N"/>
</dbReference>
<evidence type="ECO:0000256" key="7">
    <source>
        <dbReference type="ARBA" id="ARBA00022729"/>
    </source>
</evidence>
<feature type="signal peptide" evidence="17">
    <location>
        <begin position="1"/>
        <end position="24"/>
    </location>
</feature>
<dbReference type="Pfam" id="PF00593">
    <property type="entry name" value="TonB_dep_Rec_b-barrel"/>
    <property type="match status" value="1"/>
</dbReference>
<dbReference type="GO" id="GO:0009279">
    <property type="term" value="C:cell outer membrane"/>
    <property type="evidence" value="ECO:0007669"/>
    <property type="project" value="UniProtKB-SubCell"/>
</dbReference>
<comment type="subcellular location">
    <subcellularLocation>
        <location evidence="1 14">Cell outer membrane</location>
        <topology evidence="1 14">Multi-pass membrane protein</topology>
    </subcellularLocation>
</comment>
<dbReference type="PANTHER" id="PTHR32552">
    <property type="entry name" value="FERRICHROME IRON RECEPTOR-RELATED"/>
    <property type="match status" value="1"/>
</dbReference>
<dbReference type="GO" id="GO:0015344">
    <property type="term" value="F:siderophore uptake transmembrane transporter activity"/>
    <property type="evidence" value="ECO:0007669"/>
    <property type="project" value="TreeGrafter"/>
</dbReference>
<evidence type="ECO:0000256" key="6">
    <source>
        <dbReference type="ARBA" id="ARBA00022692"/>
    </source>
</evidence>
<dbReference type="InterPro" id="IPR036942">
    <property type="entry name" value="Beta-barrel_TonB_sf"/>
</dbReference>
<dbReference type="InterPro" id="IPR039426">
    <property type="entry name" value="TonB-dep_rcpt-like"/>
</dbReference>
<keyword evidence="5" id="KW-0410">Iron transport</keyword>
<evidence type="ECO:0000256" key="12">
    <source>
        <dbReference type="ARBA" id="ARBA00023170"/>
    </source>
</evidence>
<evidence type="ECO:0000256" key="9">
    <source>
        <dbReference type="ARBA" id="ARBA00023065"/>
    </source>
</evidence>
<dbReference type="InterPro" id="IPR012910">
    <property type="entry name" value="Plug_dom"/>
</dbReference>
<evidence type="ECO:0000256" key="16">
    <source>
        <dbReference type="SAM" id="MobiDB-lite"/>
    </source>
</evidence>
<dbReference type="Gene3D" id="3.55.50.30">
    <property type="match status" value="1"/>
</dbReference>
<dbReference type="Proteomes" id="UP000230709">
    <property type="component" value="Chromosome"/>
</dbReference>
<keyword evidence="9" id="KW-0406">Ion transport</keyword>
<evidence type="ECO:0000256" key="10">
    <source>
        <dbReference type="ARBA" id="ARBA00023077"/>
    </source>
</evidence>
<dbReference type="Gene3D" id="2.170.130.10">
    <property type="entry name" value="TonB-dependent receptor, plug domain"/>
    <property type="match status" value="1"/>
</dbReference>
<keyword evidence="10 15" id="KW-0798">TonB box</keyword>
<dbReference type="InterPro" id="IPR037066">
    <property type="entry name" value="Plug_dom_sf"/>
</dbReference>
<gene>
    <name evidence="19" type="ORF">CQW49_02420</name>
</gene>
<evidence type="ECO:0000313" key="20">
    <source>
        <dbReference type="Proteomes" id="UP000230709"/>
    </source>
</evidence>
<feature type="region of interest" description="Disordered" evidence="16">
    <location>
        <begin position="129"/>
        <end position="158"/>
    </location>
</feature>
<evidence type="ECO:0000256" key="2">
    <source>
        <dbReference type="ARBA" id="ARBA00009810"/>
    </source>
</evidence>
<dbReference type="STRING" id="595536.GCA_000178815_00461"/>
<keyword evidence="11 14" id="KW-0472">Membrane</keyword>
<dbReference type="SUPFAM" id="SSF56935">
    <property type="entry name" value="Porins"/>
    <property type="match status" value="1"/>
</dbReference>
<proteinExistence type="inferred from homology"/>
<evidence type="ECO:0000256" key="17">
    <source>
        <dbReference type="SAM" id="SignalP"/>
    </source>
</evidence>
<reference evidence="20" key="1">
    <citation type="submission" date="2017-10" db="EMBL/GenBank/DDBJ databases">
        <title>Completed PacBio SMRT sequence of Methylosinus trichosporium OB3b reveals presence of a third large plasmid.</title>
        <authorList>
            <person name="Charles T.C."/>
            <person name="Lynch M.D.J."/>
            <person name="Heil J.R."/>
            <person name="Cheng J."/>
        </authorList>
    </citation>
    <scope>NUCLEOTIDE SEQUENCE [LARGE SCALE GENOMIC DNA]</scope>
    <source>
        <strain evidence="20">OB3b</strain>
    </source>
</reference>
<dbReference type="RefSeq" id="WP_003609728.1">
    <property type="nucleotide sequence ID" value="NZ_ADVE02000001.1"/>
</dbReference>
<keyword evidence="4 14" id="KW-1134">Transmembrane beta strand</keyword>
<evidence type="ECO:0000256" key="15">
    <source>
        <dbReference type="RuleBase" id="RU003357"/>
    </source>
</evidence>
<feature type="chain" id="PRO_5013817065" evidence="17">
    <location>
        <begin position="25"/>
        <end position="835"/>
    </location>
</feature>
<evidence type="ECO:0000256" key="4">
    <source>
        <dbReference type="ARBA" id="ARBA00022452"/>
    </source>
</evidence>
<evidence type="ECO:0000256" key="3">
    <source>
        <dbReference type="ARBA" id="ARBA00022448"/>
    </source>
</evidence>
<dbReference type="Pfam" id="PF07715">
    <property type="entry name" value="Plug"/>
    <property type="match status" value="1"/>
</dbReference>
<protein>
    <submittedName>
        <fullName evidence="19">TonB-dependent siderophore receptor</fullName>
    </submittedName>
</protein>
<feature type="domain" description="Secretin/TonB short N-terminal" evidence="18">
    <location>
        <begin position="59"/>
        <end position="111"/>
    </location>
</feature>
<dbReference type="EMBL" id="CP023737">
    <property type="protein sequence ID" value="ATQ66875.1"/>
    <property type="molecule type" value="Genomic_DNA"/>
</dbReference>
<keyword evidence="8" id="KW-0408">Iron</keyword>
<evidence type="ECO:0000256" key="13">
    <source>
        <dbReference type="ARBA" id="ARBA00023237"/>
    </source>
</evidence>
<dbReference type="PROSITE" id="PS52016">
    <property type="entry name" value="TONB_DEPENDENT_REC_3"/>
    <property type="match status" value="1"/>
</dbReference>
<dbReference type="Pfam" id="PF07660">
    <property type="entry name" value="STN"/>
    <property type="match status" value="1"/>
</dbReference>
<evidence type="ECO:0000256" key="14">
    <source>
        <dbReference type="PROSITE-ProRule" id="PRU01360"/>
    </source>
</evidence>
<sequence length="835" mass="91393">MDSTLAAMAVSAFALGAPSAPAEAAIPPQNVMADAVQDYAIPAGSMSTALTAFAERNGFHLLYDARATRRLTSPGLSGRYKLREGLDRLLAGTGYAYRFADVEGNVSIVLAQADTVRNDAGAEALPTIDIGADEKKRTNHADKPGDSQHGSGLGGRFTGYNVTGPSVTGKSDISILKTPFSVQVVPRQALDDQGAISVQDGIVGNVSSVQPNGNLFYDGFTIRGLPNASIYRQNLKAPNITHLQTANLQSIEVLKGPAAMLFGRLEPGGVVNLVVKRPLADPYFSVQEQAGSWGRTRTSVDATGPLTDDKSWLYRMNVSFDRSDSFRDFVFNQDAFVAPTLTYQPTEQFRLNIDAEYQNEIFVSDYNNVIPAVGNRPANIPISRYLQDPAVTAANPSRMDRKFIGFDWTYEFDKDWSLTNRFSYTAIDWAQRVATFDNIDEKTGDITRGVWDVDNQRNYLATNLDLHGKFETGPFQHSILVGFDYFKEADNDAGVSGPVDSVGSINMYAPTYSFSTYAKPQNNFYWRFRQSWKGVYAQDYISFLNDKVHLLLGGRYDWANYGYGEGNSSYAQTTAAYDSNTGFGYLGSSDKAFSPRVGVVLQPTEWVSFYGSYSQSFGTTNGLPVPGQPPFRPQKGEQFEGGVKAELLDGRLTASMAYFAITKSGILQTVGLTPYQTPVGEIESNGFEVDIAGRIDDNWSLIGNYSHDTVRITKDANVANIGRRLINAPIDSGNIWVKYDADGEFKGLSLGGGLNVVGERQGDNANTFQLPAYASANAMIAYSFQPPELPWTKNVTVQLNVKNLFDSVYYVNSQSRGIIMPGAPRTFLASIRAEF</sequence>
<dbReference type="InterPro" id="IPR000531">
    <property type="entry name" value="Beta-barrel_TonB"/>
</dbReference>
<dbReference type="KEGG" id="mtw:CQW49_02420"/>
<feature type="compositionally biased region" description="Basic and acidic residues" evidence="16">
    <location>
        <begin position="132"/>
        <end position="146"/>
    </location>
</feature>
<evidence type="ECO:0000259" key="18">
    <source>
        <dbReference type="SMART" id="SM00965"/>
    </source>
</evidence>
<keyword evidence="6 14" id="KW-0812">Transmembrane</keyword>
<dbReference type="AlphaFoldDB" id="A0A2D2CVZ0"/>
<dbReference type="PANTHER" id="PTHR32552:SF68">
    <property type="entry name" value="FERRICHROME OUTER MEMBRANE TRANSPORTER_PHAGE RECEPTOR"/>
    <property type="match status" value="1"/>
</dbReference>
<dbReference type="GO" id="GO:0038023">
    <property type="term" value="F:signaling receptor activity"/>
    <property type="evidence" value="ECO:0007669"/>
    <property type="project" value="InterPro"/>
</dbReference>
<evidence type="ECO:0000313" key="19">
    <source>
        <dbReference type="EMBL" id="ATQ66875.1"/>
    </source>
</evidence>
<comment type="similarity">
    <text evidence="2 14 15">Belongs to the TonB-dependent receptor family.</text>
</comment>
<keyword evidence="20" id="KW-1185">Reference proteome</keyword>
<evidence type="ECO:0000256" key="5">
    <source>
        <dbReference type="ARBA" id="ARBA00022496"/>
    </source>
</evidence>
<evidence type="ECO:0000256" key="1">
    <source>
        <dbReference type="ARBA" id="ARBA00004571"/>
    </source>
</evidence>
<accession>A0A2D2CVZ0</accession>
<evidence type="ECO:0000256" key="11">
    <source>
        <dbReference type="ARBA" id="ARBA00023136"/>
    </source>
</evidence>
<dbReference type="CDD" id="cd01347">
    <property type="entry name" value="ligand_gated_channel"/>
    <property type="match status" value="1"/>
</dbReference>
<dbReference type="Gene3D" id="2.40.170.20">
    <property type="entry name" value="TonB-dependent receptor, beta-barrel domain"/>
    <property type="match status" value="1"/>
</dbReference>
<dbReference type="NCBIfam" id="TIGR01783">
    <property type="entry name" value="TonB-siderophor"/>
    <property type="match status" value="1"/>
</dbReference>
<keyword evidence="3 14" id="KW-0813">Transport</keyword>
<name>A0A2D2CVZ0_METT3</name>
<keyword evidence="13 14" id="KW-0998">Cell outer membrane</keyword>
<keyword evidence="12 19" id="KW-0675">Receptor</keyword>